<dbReference type="InterPro" id="IPR002213">
    <property type="entry name" value="UDP_glucos_trans"/>
</dbReference>
<keyword evidence="5" id="KW-0732">Signal</keyword>
<evidence type="ECO:0000313" key="8">
    <source>
        <dbReference type="Proteomes" id="UP000252519"/>
    </source>
</evidence>
<sequence>MRLLLFADILLVVASYKILIFAPKFGISHMIFLSKVADTLVDAGHNVTVYSPNIHPDARVMPTKAHVLDVDVGLSLDLPSAQRHVWKSSMDSYIELAKITMKPTRELSTYIYSSDEFQSWVRKENFDLAISEGLLHLDALLYMCGVKKFVITSSTNPIEYTLDQLGIPNTPSFVPVNNKGFSVPMTYLERAQNLMELVFVKLVLQFTLIPEFSKYLEDKFGSAWTLEVSKVDSLWFLL</sequence>
<comment type="similarity">
    <text evidence="1">Belongs to the UDP-glycosyltransferase family.</text>
</comment>
<dbReference type="PANTHER" id="PTHR48043">
    <property type="entry name" value="EG:EG0003.4 PROTEIN-RELATED"/>
    <property type="match status" value="1"/>
</dbReference>
<dbReference type="Proteomes" id="UP000252519">
    <property type="component" value="Unassembled WGS sequence"/>
</dbReference>
<dbReference type="Pfam" id="PF00201">
    <property type="entry name" value="UDPGT"/>
    <property type="match status" value="1"/>
</dbReference>
<dbReference type="EC" id="2.4.1.17" evidence="2"/>
<reference evidence="7 8" key="1">
    <citation type="submission" date="2014-10" db="EMBL/GenBank/DDBJ databases">
        <title>Draft genome of the hookworm Ancylostoma caninum.</title>
        <authorList>
            <person name="Mitreva M."/>
        </authorList>
    </citation>
    <scope>NUCLEOTIDE SEQUENCE [LARGE SCALE GENOMIC DNA]</scope>
    <source>
        <strain evidence="7 8">Baltimore</strain>
    </source>
</reference>
<dbReference type="EMBL" id="JOJR01001851">
    <property type="protein sequence ID" value="RCN29628.1"/>
    <property type="molecule type" value="Genomic_DNA"/>
</dbReference>
<dbReference type="SUPFAM" id="SSF53756">
    <property type="entry name" value="UDP-Glycosyltransferase/glycogen phosphorylase"/>
    <property type="match status" value="1"/>
</dbReference>
<name>A0A368FDE8_ANCCA</name>
<comment type="caution">
    <text evidence="7">The sequence shown here is derived from an EMBL/GenBank/DDBJ whole genome shotgun (WGS) entry which is preliminary data.</text>
</comment>
<proteinExistence type="inferred from homology"/>
<dbReference type="InterPro" id="IPR050271">
    <property type="entry name" value="UDP-glycosyltransferase"/>
</dbReference>
<dbReference type="STRING" id="29170.A0A368FDE8"/>
<evidence type="ECO:0000256" key="2">
    <source>
        <dbReference type="ARBA" id="ARBA00012544"/>
    </source>
</evidence>
<gene>
    <name evidence="7" type="ORF">ANCCAN_24613</name>
</gene>
<protein>
    <recommendedName>
        <fullName evidence="2">glucuronosyltransferase</fullName>
        <ecNumber evidence="2">2.4.1.17</ecNumber>
    </recommendedName>
</protein>
<evidence type="ECO:0000256" key="1">
    <source>
        <dbReference type="ARBA" id="ARBA00009995"/>
    </source>
</evidence>
<dbReference type="OrthoDB" id="5865374at2759"/>
<organism evidence="7 8">
    <name type="scientific">Ancylostoma caninum</name>
    <name type="common">Dog hookworm</name>
    <dbReference type="NCBI Taxonomy" id="29170"/>
    <lineage>
        <taxon>Eukaryota</taxon>
        <taxon>Metazoa</taxon>
        <taxon>Ecdysozoa</taxon>
        <taxon>Nematoda</taxon>
        <taxon>Chromadorea</taxon>
        <taxon>Rhabditida</taxon>
        <taxon>Rhabditina</taxon>
        <taxon>Rhabditomorpha</taxon>
        <taxon>Strongyloidea</taxon>
        <taxon>Ancylostomatidae</taxon>
        <taxon>Ancylostomatinae</taxon>
        <taxon>Ancylostoma</taxon>
    </lineage>
</organism>
<keyword evidence="4" id="KW-0808">Transferase</keyword>
<dbReference type="GO" id="GO:0015020">
    <property type="term" value="F:glucuronosyltransferase activity"/>
    <property type="evidence" value="ECO:0007669"/>
    <property type="project" value="UniProtKB-EC"/>
</dbReference>
<evidence type="ECO:0000256" key="4">
    <source>
        <dbReference type="ARBA" id="ARBA00022679"/>
    </source>
</evidence>
<evidence type="ECO:0000313" key="7">
    <source>
        <dbReference type="EMBL" id="RCN29628.1"/>
    </source>
</evidence>
<evidence type="ECO:0000256" key="5">
    <source>
        <dbReference type="ARBA" id="ARBA00022729"/>
    </source>
</evidence>
<dbReference type="AlphaFoldDB" id="A0A368FDE8"/>
<comment type="catalytic activity">
    <reaction evidence="6">
        <text>glucuronate acceptor + UDP-alpha-D-glucuronate = acceptor beta-D-glucuronoside + UDP + H(+)</text>
        <dbReference type="Rhea" id="RHEA:21032"/>
        <dbReference type="ChEBI" id="CHEBI:15378"/>
        <dbReference type="ChEBI" id="CHEBI:58052"/>
        <dbReference type="ChEBI" id="CHEBI:58223"/>
        <dbReference type="ChEBI" id="CHEBI:132367"/>
        <dbReference type="ChEBI" id="CHEBI:132368"/>
        <dbReference type="EC" id="2.4.1.17"/>
    </reaction>
</comment>
<keyword evidence="8" id="KW-1185">Reference proteome</keyword>
<keyword evidence="3" id="KW-0328">Glycosyltransferase</keyword>
<evidence type="ECO:0000256" key="3">
    <source>
        <dbReference type="ARBA" id="ARBA00022676"/>
    </source>
</evidence>
<dbReference type="PANTHER" id="PTHR48043:SF145">
    <property type="entry name" value="FI06409P-RELATED"/>
    <property type="match status" value="1"/>
</dbReference>
<dbReference type="Gene3D" id="3.40.50.2000">
    <property type="entry name" value="Glycogen Phosphorylase B"/>
    <property type="match status" value="1"/>
</dbReference>
<evidence type="ECO:0000256" key="6">
    <source>
        <dbReference type="ARBA" id="ARBA00047475"/>
    </source>
</evidence>
<accession>A0A368FDE8</accession>